<evidence type="ECO:0000313" key="15">
    <source>
        <dbReference type="EMBL" id="CAI5777046.1"/>
    </source>
</evidence>
<evidence type="ECO:0000256" key="12">
    <source>
        <dbReference type="ARBA" id="ARBA00023136"/>
    </source>
</evidence>
<dbReference type="SUPFAM" id="SSF48264">
    <property type="entry name" value="Cytochrome P450"/>
    <property type="match status" value="2"/>
</dbReference>
<dbReference type="EMBL" id="OX395131">
    <property type="protein sequence ID" value="CAI5777046.1"/>
    <property type="molecule type" value="Genomic_DNA"/>
</dbReference>
<dbReference type="InterPro" id="IPR008071">
    <property type="entry name" value="Cyt_P450_E_grp-I_CYP2J-like"/>
</dbReference>
<dbReference type="PANTHER" id="PTHR24300">
    <property type="entry name" value="CYTOCHROME P450 508A4-RELATED"/>
    <property type="match status" value="1"/>
</dbReference>
<evidence type="ECO:0000256" key="7">
    <source>
        <dbReference type="ARBA" id="ARBA00022824"/>
    </source>
</evidence>
<protein>
    <submittedName>
        <fullName evidence="15">Domain-containing 15</fullName>
    </submittedName>
</protein>
<keyword evidence="9" id="KW-0560">Oxidoreductase</keyword>
<dbReference type="PRINTS" id="PR00463">
    <property type="entry name" value="EP450I"/>
</dbReference>
<evidence type="ECO:0000256" key="1">
    <source>
        <dbReference type="ARBA" id="ARBA00001971"/>
    </source>
</evidence>
<evidence type="ECO:0000256" key="8">
    <source>
        <dbReference type="ARBA" id="ARBA00022848"/>
    </source>
</evidence>
<comment type="similarity">
    <text evidence="4">Belongs to the cytochrome P450 family.</text>
</comment>
<comment type="cofactor">
    <cofactor evidence="1 13">
        <name>heme</name>
        <dbReference type="ChEBI" id="CHEBI:30413"/>
    </cofactor>
</comment>
<dbReference type="GO" id="GO:0006805">
    <property type="term" value="P:xenobiotic metabolic process"/>
    <property type="evidence" value="ECO:0007669"/>
    <property type="project" value="TreeGrafter"/>
</dbReference>
<evidence type="ECO:0000256" key="3">
    <source>
        <dbReference type="ARBA" id="ARBA00004586"/>
    </source>
</evidence>
<dbReference type="InterPro" id="IPR050182">
    <property type="entry name" value="Cytochrome_P450_fam2"/>
</dbReference>
<evidence type="ECO:0000256" key="11">
    <source>
        <dbReference type="ARBA" id="ARBA00023033"/>
    </source>
</evidence>
<evidence type="ECO:0000256" key="9">
    <source>
        <dbReference type="ARBA" id="ARBA00023002"/>
    </source>
</evidence>
<keyword evidence="14" id="KW-1133">Transmembrane helix</keyword>
<keyword evidence="8" id="KW-0492">Microsome</keyword>
<accession>A0AA35KGE5</accession>
<dbReference type="FunFam" id="1.10.630.10:FF:000004">
    <property type="entry name" value="cytochrome P450 2D15 isoform X1"/>
    <property type="match status" value="2"/>
</dbReference>
<dbReference type="GO" id="GO:0020037">
    <property type="term" value="F:heme binding"/>
    <property type="evidence" value="ECO:0007669"/>
    <property type="project" value="InterPro"/>
</dbReference>
<dbReference type="InterPro" id="IPR001128">
    <property type="entry name" value="Cyt_P450"/>
</dbReference>
<dbReference type="InterPro" id="IPR017972">
    <property type="entry name" value="Cyt_P450_CS"/>
</dbReference>
<sequence length="1083" mass="123074">MRGWDCKEMQTVAEGKGENNALDKGELAGAEELLLIDFSIPWEPAVEEQVQEESASEECELQDGPVQGEMQEVCLHWQEESVSPEIPEDEVQQEEWKVHVNMQEEKLAPEEMVVEEHMQEELAAHVHVPENQQALLGPRPLPLLGNIPHFGAKDPHLAARKLAEKYGNVFSIQVGKIWIVIVNGLHLVKEALVHQGENFIDRPVDPLSKEISRSLGVVSSNGLTWKQQRKFAISMLRNFGLGKRTLEERIQEESQYLKEAIEAEKGQPFDPHFQINNAVSNIICSVTFGDRFDYHDSNFQKLLLFLDEIIYLQGCMWTQMYNAFPALMKHLPGPHQTVLKNWGQLKSFVREIIEKHEEDRNPSAPKDFIDAYLNQMATEDAASSFHKDNLLQSTLDLFLTGTESTSTTLRWALLYMAIFPEIQARVQAEIDSVIGQSRQPAIGDKDSMPYTNAVVHEVQRMSSIVALNVPRITTKDTTLAGFHVPKGTILLTNLTSVLFDKDEWETPNEFNPGHFLENGQFRKREAFLPFSAGKRACLGEQLARIELFIFFTALLQKFTFQAPKGVTLSLDHRKQFALTKEGLKGSKMLLQLLSVLWEALSLQVVLVFLATFLLLADYKKRIRPRDFPPGPRPLPLLGNIPHFGAKDPHLAARKLAEKYGNVFSIQVGKTWIVIVNGLRLVKEALVHQGENFIDRPNLPFTKEIARGLGVLTSNGLTWKQQRRFAISTLRNFGLGKRTLEERIQEESRYLKEAIEVEKGQPFDPHFQINNAVSNIICSVTFGDRFDYHDSNFQTFLRFFDEIMYLQGSIWIQLYNAFPTLMKHLPGPHQTVKRNWGELKSFVGEIVEKHEEDRNPSEPRDFIDAYLNQMATEDAASSFHKDNLLHSTLDLFFAGTDSTSTTLRWALLYMAIFPEIQARVQEEIDSVIGQSRQPAMDDRDSMPYTNAVVHEVQRISSIVPLNGPRMTAKDTTLAGLHVPKGTVLFANLTSVLFDEDEWETPSMFNPGHFLENGQFRRKEAFLPFSAGKRVCLGEQLARTELFLFFTALLQKFTFQPPKGVTLSLDHRSGLTLSPQPYQICAISR</sequence>
<evidence type="ECO:0000256" key="13">
    <source>
        <dbReference type="PIRSR" id="PIRSR602401-1"/>
    </source>
</evidence>
<dbReference type="PROSITE" id="PS00086">
    <property type="entry name" value="CYTOCHROME_P450"/>
    <property type="match status" value="2"/>
</dbReference>
<evidence type="ECO:0000256" key="2">
    <source>
        <dbReference type="ARBA" id="ARBA00004524"/>
    </source>
</evidence>
<dbReference type="PANTHER" id="PTHR24300:SF177">
    <property type="entry name" value="CYTOCHROME P450 2J2"/>
    <property type="match status" value="1"/>
</dbReference>
<dbReference type="Pfam" id="PF00067">
    <property type="entry name" value="p450"/>
    <property type="match status" value="2"/>
</dbReference>
<dbReference type="PRINTS" id="PR00385">
    <property type="entry name" value="P450"/>
</dbReference>
<dbReference type="InterPro" id="IPR002401">
    <property type="entry name" value="Cyt_P450_E_grp-I"/>
</dbReference>
<evidence type="ECO:0000256" key="10">
    <source>
        <dbReference type="ARBA" id="ARBA00023004"/>
    </source>
</evidence>
<dbReference type="PRINTS" id="PR01688">
    <property type="entry name" value="EP450ICYP2J"/>
</dbReference>
<evidence type="ECO:0000256" key="6">
    <source>
        <dbReference type="ARBA" id="ARBA00022723"/>
    </source>
</evidence>
<keyword evidence="5 13" id="KW-0349">Heme</keyword>
<evidence type="ECO:0000313" key="16">
    <source>
        <dbReference type="Proteomes" id="UP001178461"/>
    </source>
</evidence>
<keyword evidence="14" id="KW-0812">Transmembrane</keyword>
<dbReference type="AlphaFoldDB" id="A0AA35KGE5"/>
<dbReference type="InterPro" id="IPR036396">
    <property type="entry name" value="Cyt_P450_sf"/>
</dbReference>
<evidence type="ECO:0000256" key="4">
    <source>
        <dbReference type="ARBA" id="ARBA00010617"/>
    </source>
</evidence>
<reference evidence="15" key="1">
    <citation type="submission" date="2022-12" db="EMBL/GenBank/DDBJ databases">
        <authorList>
            <person name="Alioto T."/>
            <person name="Alioto T."/>
            <person name="Gomez Garrido J."/>
        </authorList>
    </citation>
    <scope>NUCLEOTIDE SEQUENCE</scope>
</reference>
<gene>
    <name evidence="15" type="ORF">PODLI_1B032802</name>
</gene>
<dbReference type="GO" id="GO:0006082">
    <property type="term" value="P:organic acid metabolic process"/>
    <property type="evidence" value="ECO:0007669"/>
    <property type="project" value="TreeGrafter"/>
</dbReference>
<keyword evidence="10 13" id="KW-0408">Iron</keyword>
<dbReference type="GO" id="GO:0005506">
    <property type="term" value="F:iron ion binding"/>
    <property type="evidence" value="ECO:0007669"/>
    <property type="project" value="InterPro"/>
</dbReference>
<evidence type="ECO:0000256" key="5">
    <source>
        <dbReference type="ARBA" id="ARBA00022617"/>
    </source>
</evidence>
<keyword evidence="6 13" id="KW-0479">Metal-binding</keyword>
<organism evidence="15 16">
    <name type="scientific">Podarcis lilfordi</name>
    <name type="common">Lilford's wall lizard</name>
    <dbReference type="NCBI Taxonomy" id="74358"/>
    <lineage>
        <taxon>Eukaryota</taxon>
        <taxon>Metazoa</taxon>
        <taxon>Chordata</taxon>
        <taxon>Craniata</taxon>
        <taxon>Vertebrata</taxon>
        <taxon>Euteleostomi</taxon>
        <taxon>Lepidosauria</taxon>
        <taxon>Squamata</taxon>
        <taxon>Bifurcata</taxon>
        <taxon>Unidentata</taxon>
        <taxon>Episquamata</taxon>
        <taxon>Laterata</taxon>
        <taxon>Lacertibaenia</taxon>
        <taxon>Lacertidae</taxon>
        <taxon>Podarcis</taxon>
    </lineage>
</organism>
<evidence type="ECO:0000256" key="14">
    <source>
        <dbReference type="SAM" id="Phobius"/>
    </source>
</evidence>
<keyword evidence="16" id="KW-1185">Reference proteome</keyword>
<proteinExistence type="inferred from homology"/>
<feature type="transmembrane region" description="Helical" evidence="14">
    <location>
        <begin position="588"/>
        <end position="615"/>
    </location>
</feature>
<feature type="binding site" description="axial binding residue" evidence="13">
    <location>
        <position position="537"/>
    </location>
    <ligand>
        <name>heme</name>
        <dbReference type="ChEBI" id="CHEBI:30413"/>
    </ligand>
    <ligandPart>
        <name>Fe</name>
        <dbReference type="ChEBI" id="CHEBI:18248"/>
    </ligandPart>
</feature>
<name>A0AA35KGE5_9SAUR</name>
<dbReference type="Proteomes" id="UP001178461">
    <property type="component" value="Chromosome 6"/>
</dbReference>
<comment type="subcellular location">
    <subcellularLocation>
        <location evidence="3">Endoplasmic reticulum membrane</location>
    </subcellularLocation>
    <subcellularLocation>
        <location evidence="2">Microsome membrane</location>
    </subcellularLocation>
</comment>
<dbReference type="Gene3D" id="1.10.630.10">
    <property type="entry name" value="Cytochrome P450"/>
    <property type="match status" value="2"/>
</dbReference>
<keyword evidence="7" id="KW-0256">Endoplasmic reticulum</keyword>
<dbReference type="GO" id="GO:0016712">
    <property type="term" value="F:oxidoreductase activity, acting on paired donors, with incorporation or reduction of molecular oxygen, reduced flavin or flavoprotein as one donor, and incorporation of one atom of oxygen"/>
    <property type="evidence" value="ECO:0007669"/>
    <property type="project" value="InterPro"/>
</dbReference>
<keyword evidence="11" id="KW-0503">Monooxygenase</keyword>
<dbReference type="GO" id="GO:0005789">
    <property type="term" value="C:endoplasmic reticulum membrane"/>
    <property type="evidence" value="ECO:0007669"/>
    <property type="project" value="UniProtKB-SubCell"/>
</dbReference>
<keyword evidence="12 14" id="KW-0472">Membrane</keyword>